<keyword evidence="1" id="KW-0472">Membrane</keyword>
<keyword evidence="1" id="KW-0812">Transmembrane</keyword>
<evidence type="ECO:0000313" key="2">
    <source>
        <dbReference type="EMBL" id="RPA85802.1"/>
    </source>
</evidence>
<feature type="transmembrane region" description="Helical" evidence="1">
    <location>
        <begin position="12"/>
        <end position="29"/>
    </location>
</feature>
<accession>A0A3N4II25</accession>
<evidence type="ECO:0000256" key="1">
    <source>
        <dbReference type="SAM" id="Phobius"/>
    </source>
</evidence>
<reference evidence="2 3" key="1">
    <citation type="journal article" date="2018" name="Nat. Ecol. Evol.">
        <title>Pezizomycetes genomes reveal the molecular basis of ectomycorrhizal truffle lifestyle.</title>
        <authorList>
            <person name="Murat C."/>
            <person name="Payen T."/>
            <person name="Noel B."/>
            <person name="Kuo A."/>
            <person name="Morin E."/>
            <person name="Chen J."/>
            <person name="Kohler A."/>
            <person name="Krizsan K."/>
            <person name="Balestrini R."/>
            <person name="Da Silva C."/>
            <person name="Montanini B."/>
            <person name="Hainaut M."/>
            <person name="Levati E."/>
            <person name="Barry K.W."/>
            <person name="Belfiori B."/>
            <person name="Cichocki N."/>
            <person name="Clum A."/>
            <person name="Dockter R.B."/>
            <person name="Fauchery L."/>
            <person name="Guy J."/>
            <person name="Iotti M."/>
            <person name="Le Tacon F."/>
            <person name="Lindquist E.A."/>
            <person name="Lipzen A."/>
            <person name="Malagnac F."/>
            <person name="Mello A."/>
            <person name="Molinier V."/>
            <person name="Miyauchi S."/>
            <person name="Poulain J."/>
            <person name="Riccioni C."/>
            <person name="Rubini A."/>
            <person name="Sitrit Y."/>
            <person name="Splivallo R."/>
            <person name="Traeger S."/>
            <person name="Wang M."/>
            <person name="Zifcakova L."/>
            <person name="Wipf D."/>
            <person name="Zambonelli A."/>
            <person name="Paolocci F."/>
            <person name="Nowrousian M."/>
            <person name="Ottonello S."/>
            <person name="Baldrian P."/>
            <person name="Spatafora J.W."/>
            <person name="Henrissat B."/>
            <person name="Nagy L.G."/>
            <person name="Aury J.M."/>
            <person name="Wincker P."/>
            <person name="Grigoriev I.V."/>
            <person name="Bonfante P."/>
            <person name="Martin F.M."/>
        </authorList>
    </citation>
    <scope>NUCLEOTIDE SEQUENCE [LARGE SCALE GENOMIC DNA]</scope>
    <source>
        <strain evidence="2 3">RN42</strain>
    </source>
</reference>
<sequence>MGEDRCRFHAVMIYRIGLVFVPLPVYLNFGPTKGDLAVILGLSVSRRFEPEGLTYELTKLSGGGTNRAAAALTRPSTKCSTP</sequence>
<keyword evidence="3" id="KW-1185">Reference proteome</keyword>
<dbReference type="EMBL" id="ML119652">
    <property type="protein sequence ID" value="RPA85802.1"/>
    <property type="molecule type" value="Genomic_DNA"/>
</dbReference>
<protein>
    <submittedName>
        <fullName evidence="2">Uncharacterized protein</fullName>
    </submittedName>
</protein>
<dbReference type="Proteomes" id="UP000275078">
    <property type="component" value="Unassembled WGS sequence"/>
</dbReference>
<dbReference type="AlphaFoldDB" id="A0A3N4II25"/>
<organism evidence="2 3">
    <name type="scientific">Ascobolus immersus RN42</name>
    <dbReference type="NCBI Taxonomy" id="1160509"/>
    <lineage>
        <taxon>Eukaryota</taxon>
        <taxon>Fungi</taxon>
        <taxon>Dikarya</taxon>
        <taxon>Ascomycota</taxon>
        <taxon>Pezizomycotina</taxon>
        <taxon>Pezizomycetes</taxon>
        <taxon>Pezizales</taxon>
        <taxon>Ascobolaceae</taxon>
        <taxon>Ascobolus</taxon>
    </lineage>
</organism>
<evidence type="ECO:0000313" key="3">
    <source>
        <dbReference type="Proteomes" id="UP000275078"/>
    </source>
</evidence>
<proteinExistence type="predicted"/>
<keyword evidence="1" id="KW-1133">Transmembrane helix</keyword>
<name>A0A3N4II25_ASCIM</name>
<gene>
    <name evidence="2" type="ORF">BJ508DRAFT_167791</name>
</gene>